<dbReference type="CDD" id="cd01741">
    <property type="entry name" value="GATase1_1"/>
    <property type="match status" value="1"/>
</dbReference>
<reference evidence="2 3" key="1">
    <citation type="submission" date="2015-05" db="EMBL/GenBank/DDBJ databases">
        <authorList>
            <person name="Rodrigo-Torres Lidia"/>
            <person name="Arahal R.David."/>
        </authorList>
    </citation>
    <scope>NUCLEOTIDE SEQUENCE [LARGE SCALE GENOMIC DNA]</scope>
    <source>
        <strain evidence="2 3">CECT 7321</strain>
    </source>
</reference>
<evidence type="ECO:0000313" key="2">
    <source>
        <dbReference type="EMBL" id="CRL11652.1"/>
    </source>
</evidence>
<dbReference type="InterPro" id="IPR029062">
    <property type="entry name" value="Class_I_gatase-like"/>
</dbReference>
<keyword evidence="2" id="KW-0436">Ligase</keyword>
<dbReference type="PANTHER" id="PTHR42695">
    <property type="entry name" value="GLUTAMINE AMIDOTRANSFERASE YLR126C-RELATED"/>
    <property type="match status" value="1"/>
</dbReference>
<accession>A0A0H5DAH9</accession>
<dbReference type="AlphaFoldDB" id="A0A0H5DAH9"/>
<dbReference type="Proteomes" id="UP000043764">
    <property type="component" value="Unassembled WGS sequence"/>
</dbReference>
<dbReference type="GO" id="GO:0003922">
    <property type="term" value="F:GMP synthase (glutamine-hydrolyzing) activity"/>
    <property type="evidence" value="ECO:0007669"/>
    <property type="project" value="UniProtKB-EC"/>
</dbReference>
<organism evidence="2 3">
    <name type="scientific">Phaeobacter italicus</name>
    <dbReference type="NCBI Taxonomy" id="481446"/>
    <lineage>
        <taxon>Bacteria</taxon>
        <taxon>Pseudomonadati</taxon>
        <taxon>Pseudomonadota</taxon>
        <taxon>Alphaproteobacteria</taxon>
        <taxon>Rhodobacterales</taxon>
        <taxon>Roseobacteraceae</taxon>
        <taxon>Phaeobacter</taxon>
    </lineage>
</organism>
<evidence type="ECO:0000259" key="1">
    <source>
        <dbReference type="Pfam" id="PF00117"/>
    </source>
</evidence>
<evidence type="ECO:0000313" key="3">
    <source>
        <dbReference type="Proteomes" id="UP000043764"/>
    </source>
</evidence>
<dbReference type="InterPro" id="IPR044992">
    <property type="entry name" value="ChyE-like"/>
</dbReference>
<dbReference type="Gene3D" id="3.40.50.880">
    <property type="match status" value="1"/>
</dbReference>
<dbReference type="EC" id="6.3.5.2" evidence="2"/>
<dbReference type="Pfam" id="PF00117">
    <property type="entry name" value="GATase"/>
    <property type="match status" value="1"/>
</dbReference>
<protein>
    <submittedName>
        <fullName evidence="2">GMP synthase [glutamine-hydrolyzing]</fullName>
        <ecNumber evidence="2">6.3.5.2</ecNumber>
    </submittedName>
</protein>
<dbReference type="EMBL" id="CVRL01000033">
    <property type="protein sequence ID" value="CRL11652.1"/>
    <property type="molecule type" value="Genomic_DNA"/>
</dbReference>
<dbReference type="PANTHER" id="PTHR42695:SF5">
    <property type="entry name" value="GLUTAMINE AMIDOTRANSFERASE YLR126C-RELATED"/>
    <property type="match status" value="1"/>
</dbReference>
<dbReference type="PROSITE" id="PS51273">
    <property type="entry name" value="GATASE_TYPE_1"/>
    <property type="match status" value="1"/>
</dbReference>
<gene>
    <name evidence="2" type="primary">guaA_3</name>
    <name evidence="2" type="ORF">NIT7321_02521</name>
</gene>
<dbReference type="RefSeq" id="WP_008562330.1">
    <property type="nucleotide sequence ID" value="NZ_BSKQ01000001.1"/>
</dbReference>
<dbReference type="InterPro" id="IPR017926">
    <property type="entry name" value="GATASE"/>
</dbReference>
<proteinExistence type="predicted"/>
<dbReference type="SUPFAM" id="SSF52317">
    <property type="entry name" value="Class I glutamine amidotransferase-like"/>
    <property type="match status" value="1"/>
</dbReference>
<sequence>MKIGILQTGHAPENLIDSAGNYDEMFRTLLADGGFEFETFAVVDNQFPSGPEAADGWLITGSKHGAYEDHDWIPPLEDLIRQIHARKQPLVGICFGHQIIAQALGGKVEKFAGGWAVGPVTYEQDGKPLRLNAWHQDQVTALPEGARVLAGNDHCKHGILAYGDHIWTAQPHPEFASSFVDGLIDSRGRGVVPDALLDAAKDQLHHPIQSDEIATFLNAFFVKERT</sequence>
<keyword evidence="3" id="KW-1185">Reference proteome</keyword>
<feature type="domain" description="Glutamine amidotransferase" evidence="1">
    <location>
        <begin position="54"/>
        <end position="178"/>
    </location>
</feature>
<dbReference type="GO" id="GO:0005829">
    <property type="term" value="C:cytosol"/>
    <property type="evidence" value="ECO:0007669"/>
    <property type="project" value="TreeGrafter"/>
</dbReference>
<dbReference type="STRING" id="481446.NIT7645_00918"/>
<name>A0A0H5DAH9_9RHOB</name>
<dbReference type="OrthoDB" id="7365442at2"/>